<dbReference type="HOGENOM" id="CLU_076372_0_1_1"/>
<organism evidence="11 12">
    <name type="scientific">Trichoplax adhaerens</name>
    <name type="common">Trichoplax reptans</name>
    <dbReference type="NCBI Taxonomy" id="10228"/>
    <lineage>
        <taxon>Eukaryota</taxon>
        <taxon>Metazoa</taxon>
        <taxon>Placozoa</taxon>
        <taxon>Uniplacotomia</taxon>
        <taxon>Trichoplacea</taxon>
        <taxon>Trichoplacidae</taxon>
        <taxon>Trichoplax</taxon>
    </lineage>
</organism>
<keyword evidence="7" id="KW-0406">Ion transport</keyword>
<dbReference type="PANTHER" id="PTHR46480:SF1">
    <property type="entry name" value="VOLTAGE-GATED HYDROGEN CHANNEL 1"/>
    <property type="match status" value="1"/>
</dbReference>
<evidence type="ECO:0000256" key="7">
    <source>
        <dbReference type="ARBA" id="ARBA00023065"/>
    </source>
</evidence>
<dbReference type="RefSeq" id="XP_002110913.1">
    <property type="nucleotide sequence ID" value="XM_002110877.1"/>
</dbReference>
<proteinExistence type="predicted"/>
<dbReference type="EMBL" id="DS985243">
    <property type="protein sequence ID" value="EDV26917.1"/>
    <property type="molecule type" value="Genomic_DNA"/>
</dbReference>
<dbReference type="Gene3D" id="1.20.120.350">
    <property type="entry name" value="Voltage-gated potassium channels. Chain C"/>
    <property type="match status" value="1"/>
</dbReference>
<dbReference type="PANTHER" id="PTHR46480">
    <property type="entry name" value="F20B24.22"/>
    <property type="match status" value="1"/>
</dbReference>
<evidence type="ECO:0000256" key="9">
    <source>
        <dbReference type="ARBA" id="ARBA00023303"/>
    </source>
</evidence>
<evidence type="ECO:0000256" key="5">
    <source>
        <dbReference type="ARBA" id="ARBA00022882"/>
    </source>
</evidence>
<keyword evidence="4 10" id="KW-0812">Transmembrane</keyword>
<sequence>MSNSQTDIVDGLSTVVPTGPIEDLSTRERLQRIVFSHKFHTTIIILVVIDLLIVIAELLIDLQVIETHHDSPVVLGFHFISISILGIFVIEFVLKIYAFRLVFFLYYLEVFDALIVCISLILDVFYIHVHYSHLAFEGIVVSVKAEMEEKHDHKLKQKRILIANLTSKLHHCQALLVENDIPIPEDLLLPDELDATEYPTAIPPNSSSVISIV</sequence>
<dbReference type="AlphaFoldDB" id="B3RRR8"/>
<dbReference type="KEGG" id="tad:TRIADDRAFT_54340"/>
<keyword evidence="2" id="KW-0813">Transport</keyword>
<keyword evidence="12" id="KW-1185">Reference proteome</keyword>
<evidence type="ECO:0000256" key="8">
    <source>
        <dbReference type="ARBA" id="ARBA00023136"/>
    </source>
</evidence>
<evidence type="ECO:0000313" key="12">
    <source>
        <dbReference type="Proteomes" id="UP000009022"/>
    </source>
</evidence>
<name>B3RRR8_TRIAD</name>
<keyword evidence="6 10" id="KW-1133">Transmembrane helix</keyword>
<evidence type="ECO:0000256" key="4">
    <source>
        <dbReference type="ARBA" id="ARBA00022692"/>
    </source>
</evidence>
<keyword evidence="9" id="KW-0407">Ion channel</keyword>
<accession>B3RRR8</accession>
<evidence type="ECO:0000256" key="10">
    <source>
        <dbReference type="SAM" id="Phobius"/>
    </source>
</evidence>
<dbReference type="InterPro" id="IPR027359">
    <property type="entry name" value="Volt_channel_dom_sf"/>
</dbReference>
<dbReference type="GeneID" id="6751610"/>
<dbReference type="Proteomes" id="UP000009022">
    <property type="component" value="Unassembled WGS sequence"/>
</dbReference>
<evidence type="ECO:0000256" key="2">
    <source>
        <dbReference type="ARBA" id="ARBA00022448"/>
    </source>
</evidence>
<protein>
    <recommendedName>
        <fullName evidence="13">Hydrogen voltage-gated channel 1</fullName>
    </recommendedName>
</protein>
<dbReference type="GO" id="GO:0005886">
    <property type="term" value="C:plasma membrane"/>
    <property type="evidence" value="ECO:0000318"/>
    <property type="project" value="GO_Central"/>
</dbReference>
<gene>
    <name evidence="11" type="ORF">TRIADDRAFT_54340</name>
</gene>
<dbReference type="GO" id="GO:0030171">
    <property type="term" value="F:voltage-gated proton channel activity"/>
    <property type="evidence" value="ECO:0000318"/>
    <property type="project" value="GO_Central"/>
</dbReference>
<feature type="transmembrane region" description="Helical" evidence="10">
    <location>
        <begin position="72"/>
        <end position="94"/>
    </location>
</feature>
<feature type="transmembrane region" description="Helical" evidence="10">
    <location>
        <begin position="101"/>
        <end position="127"/>
    </location>
</feature>
<evidence type="ECO:0000313" key="11">
    <source>
        <dbReference type="EMBL" id="EDV26917.1"/>
    </source>
</evidence>
<comment type="subcellular location">
    <subcellularLocation>
        <location evidence="1">Cell membrane</location>
        <topology evidence="1">Multi-pass membrane protein</topology>
    </subcellularLocation>
</comment>
<dbReference type="CTD" id="6751610"/>
<dbReference type="InterPro" id="IPR031846">
    <property type="entry name" value="Hvcn1"/>
</dbReference>
<feature type="transmembrane region" description="Helical" evidence="10">
    <location>
        <begin position="39"/>
        <end position="60"/>
    </location>
</feature>
<keyword evidence="8 10" id="KW-0472">Membrane</keyword>
<evidence type="ECO:0000256" key="3">
    <source>
        <dbReference type="ARBA" id="ARBA00022475"/>
    </source>
</evidence>
<dbReference type="GO" id="GO:1902600">
    <property type="term" value="P:proton transmembrane transport"/>
    <property type="evidence" value="ECO:0000318"/>
    <property type="project" value="GO_Central"/>
</dbReference>
<evidence type="ECO:0008006" key="13">
    <source>
        <dbReference type="Google" id="ProtNLM"/>
    </source>
</evidence>
<dbReference type="OrthoDB" id="427456at2759"/>
<dbReference type="GO" id="GO:0034702">
    <property type="term" value="C:monoatomic ion channel complex"/>
    <property type="evidence" value="ECO:0007669"/>
    <property type="project" value="UniProtKB-KW"/>
</dbReference>
<evidence type="ECO:0000256" key="6">
    <source>
        <dbReference type="ARBA" id="ARBA00022989"/>
    </source>
</evidence>
<keyword evidence="5" id="KW-0851">Voltage-gated channel</keyword>
<reference evidence="11 12" key="1">
    <citation type="journal article" date="2008" name="Nature">
        <title>The Trichoplax genome and the nature of placozoans.</title>
        <authorList>
            <person name="Srivastava M."/>
            <person name="Begovic E."/>
            <person name="Chapman J."/>
            <person name="Putnam N.H."/>
            <person name="Hellsten U."/>
            <person name="Kawashima T."/>
            <person name="Kuo A."/>
            <person name="Mitros T."/>
            <person name="Salamov A."/>
            <person name="Carpenter M.L."/>
            <person name="Signorovitch A.Y."/>
            <person name="Moreno M.A."/>
            <person name="Kamm K."/>
            <person name="Grimwood J."/>
            <person name="Schmutz J."/>
            <person name="Shapiro H."/>
            <person name="Grigoriev I.V."/>
            <person name="Buss L.W."/>
            <person name="Schierwater B."/>
            <person name="Dellaporta S.L."/>
            <person name="Rokhsar D.S."/>
        </authorList>
    </citation>
    <scope>NUCLEOTIDE SEQUENCE [LARGE SCALE GENOMIC DNA]</scope>
    <source>
        <strain evidence="11 12">Grell-BS-1999</strain>
    </source>
</reference>
<keyword evidence="3" id="KW-1003">Cell membrane</keyword>
<evidence type="ECO:0000256" key="1">
    <source>
        <dbReference type="ARBA" id="ARBA00004651"/>
    </source>
</evidence>
<dbReference type="PhylomeDB" id="B3RRR8"/>
<dbReference type="InParanoid" id="B3RRR8"/>